<keyword evidence="7" id="KW-0067">ATP-binding</keyword>
<dbReference type="Gene3D" id="3.30.450.20">
    <property type="entry name" value="PAS domain"/>
    <property type="match status" value="1"/>
</dbReference>
<organism evidence="14 15">
    <name type="scientific">Candidatus Muproteobacteria bacterium RBG_16_65_34</name>
    <dbReference type="NCBI Taxonomy" id="1817760"/>
    <lineage>
        <taxon>Bacteria</taxon>
        <taxon>Pseudomonadati</taxon>
        <taxon>Pseudomonadota</taxon>
        <taxon>Candidatus Muproteobacteria</taxon>
    </lineage>
</organism>
<evidence type="ECO:0000313" key="14">
    <source>
        <dbReference type="EMBL" id="OGI46933.1"/>
    </source>
</evidence>
<reference evidence="14 15" key="1">
    <citation type="journal article" date="2016" name="Nat. Commun.">
        <title>Thousands of microbial genomes shed light on interconnected biogeochemical processes in an aquifer system.</title>
        <authorList>
            <person name="Anantharaman K."/>
            <person name="Brown C.T."/>
            <person name="Hug L.A."/>
            <person name="Sharon I."/>
            <person name="Castelle C.J."/>
            <person name="Probst A.J."/>
            <person name="Thomas B.C."/>
            <person name="Singh A."/>
            <person name="Wilkins M.J."/>
            <person name="Karaoz U."/>
            <person name="Brodie E.L."/>
            <person name="Williams K.H."/>
            <person name="Hubbard S.S."/>
            <person name="Banfield J.F."/>
        </authorList>
    </citation>
    <scope>NUCLEOTIDE SEQUENCE [LARGE SCALE GENOMIC DNA]</scope>
</reference>
<dbReference type="Gene3D" id="3.30.565.10">
    <property type="entry name" value="Histidine kinase-like ATPase, C-terminal domain"/>
    <property type="match status" value="1"/>
</dbReference>
<dbReference type="InterPro" id="IPR003594">
    <property type="entry name" value="HATPase_dom"/>
</dbReference>
<dbReference type="SMART" id="SM00086">
    <property type="entry name" value="PAC"/>
    <property type="match status" value="1"/>
</dbReference>
<dbReference type="Pfam" id="PF00072">
    <property type="entry name" value="Response_reg"/>
    <property type="match status" value="1"/>
</dbReference>
<evidence type="ECO:0000256" key="1">
    <source>
        <dbReference type="ARBA" id="ARBA00000085"/>
    </source>
</evidence>
<evidence type="ECO:0000256" key="7">
    <source>
        <dbReference type="ARBA" id="ARBA00022840"/>
    </source>
</evidence>
<feature type="domain" description="PAC" evidence="13">
    <location>
        <begin position="250"/>
        <end position="302"/>
    </location>
</feature>
<dbReference type="SMART" id="SM00387">
    <property type="entry name" value="HATPase_c"/>
    <property type="match status" value="1"/>
</dbReference>
<proteinExistence type="predicted"/>
<evidence type="ECO:0000256" key="4">
    <source>
        <dbReference type="ARBA" id="ARBA00022679"/>
    </source>
</evidence>
<dbReference type="SUPFAM" id="SSF47384">
    <property type="entry name" value="Homodimeric domain of signal transducing histidine kinase"/>
    <property type="match status" value="1"/>
</dbReference>
<evidence type="ECO:0000313" key="15">
    <source>
        <dbReference type="Proteomes" id="UP000178885"/>
    </source>
</evidence>
<feature type="domain" description="Response regulatory" evidence="11">
    <location>
        <begin position="7"/>
        <end position="124"/>
    </location>
</feature>
<comment type="caution">
    <text evidence="14">The sequence shown here is derived from an EMBL/GenBank/DDBJ whole genome shotgun (WGS) entry which is preliminary data.</text>
</comment>
<gene>
    <name evidence="14" type="ORF">A2151_05715</name>
</gene>
<dbReference type="InterPro" id="IPR000700">
    <property type="entry name" value="PAS-assoc_C"/>
</dbReference>
<keyword evidence="8" id="KW-0902">Two-component regulatory system</keyword>
<evidence type="ECO:0000256" key="9">
    <source>
        <dbReference type="PROSITE-ProRule" id="PRU00169"/>
    </source>
</evidence>
<dbReference type="PROSITE" id="PS50113">
    <property type="entry name" value="PAC"/>
    <property type="match status" value="1"/>
</dbReference>
<feature type="domain" description="PAS" evidence="12">
    <location>
        <begin position="176"/>
        <end position="247"/>
    </location>
</feature>
<dbReference type="Gene3D" id="1.10.287.130">
    <property type="match status" value="1"/>
</dbReference>
<dbReference type="CDD" id="cd00130">
    <property type="entry name" value="PAS"/>
    <property type="match status" value="1"/>
</dbReference>
<dbReference type="SUPFAM" id="SSF55874">
    <property type="entry name" value="ATPase domain of HSP90 chaperone/DNA topoisomerase II/histidine kinase"/>
    <property type="match status" value="1"/>
</dbReference>
<dbReference type="AlphaFoldDB" id="A0A1F6TP76"/>
<evidence type="ECO:0000256" key="5">
    <source>
        <dbReference type="ARBA" id="ARBA00022741"/>
    </source>
</evidence>
<keyword evidence="5" id="KW-0547">Nucleotide-binding</keyword>
<dbReference type="InterPro" id="IPR036890">
    <property type="entry name" value="HATPase_C_sf"/>
</dbReference>
<dbReference type="CDD" id="cd00156">
    <property type="entry name" value="REC"/>
    <property type="match status" value="1"/>
</dbReference>
<protein>
    <recommendedName>
        <fullName evidence="2">histidine kinase</fullName>
        <ecNumber evidence="2">2.7.13.3</ecNumber>
    </recommendedName>
</protein>
<dbReference type="STRING" id="1817760.A2151_05715"/>
<evidence type="ECO:0000256" key="3">
    <source>
        <dbReference type="ARBA" id="ARBA00022553"/>
    </source>
</evidence>
<dbReference type="SUPFAM" id="SSF52172">
    <property type="entry name" value="CheY-like"/>
    <property type="match status" value="1"/>
</dbReference>
<evidence type="ECO:0000256" key="8">
    <source>
        <dbReference type="ARBA" id="ARBA00023012"/>
    </source>
</evidence>
<dbReference type="InterPro" id="IPR001789">
    <property type="entry name" value="Sig_transdc_resp-reg_receiver"/>
</dbReference>
<dbReference type="GO" id="GO:0005524">
    <property type="term" value="F:ATP binding"/>
    <property type="evidence" value="ECO:0007669"/>
    <property type="project" value="UniProtKB-KW"/>
</dbReference>
<dbReference type="InterPro" id="IPR013656">
    <property type="entry name" value="PAS_4"/>
</dbReference>
<dbReference type="SUPFAM" id="SSF55785">
    <property type="entry name" value="PYP-like sensor domain (PAS domain)"/>
    <property type="match status" value="1"/>
</dbReference>
<dbReference type="PROSITE" id="PS50109">
    <property type="entry name" value="HIS_KIN"/>
    <property type="match status" value="1"/>
</dbReference>
<evidence type="ECO:0000259" key="11">
    <source>
        <dbReference type="PROSITE" id="PS50110"/>
    </source>
</evidence>
<name>A0A1F6TP76_9PROT</name>
<keyword evidence="4" id="KW-0808">Transferase</keyword>
<dbReference type="CDD" id="cd00082">
    <property type="entry name" value="HisKA"/>
    <property type="match status" value="1"/>
</dbReference>
<feature type="domain" description="Histidine kinase" evidence="10">
    <location>
        <begin position="322"/>
        <end position="538"/>
    </location>
</feature>
<dbReference type="SMART" id="SM00091">
    <property type="entry name" value="PAS"/>
    <property type="match status" value="1"/>
</dbReference>
<comment type="catalytic activity">
    <reaction evidence="1">
        <text>ATP + protein L-histidine = ADP + protein N-phospho-L-histidine.</text>
        <dbReference type="EC" id="2.7.13.3"/>
    </reaction>
</comment>
<dbReference type="NCBIfam" id="TIGR00229">
    <property type="entry name" value="sensory_box"/>
    <property type="match status" value="1"/>
</dbReference>
<keyword evidence="3 9" id="KW-0597">Phosphoprotein</keyword>
<dbReference type="EC" id="2.7.13.3" evidence="2"/>
<dbReference type="Pfam" id="PF02518">
    <property type="entry name" value="HATPase_c"/>
    <property type="match status" value="1"/>
</dbReference>
<dbReference type="PANTHER" id="PTHR43065">
    <property type="entry name" value="SENSOR HISTIDINE KINASE"/>
    <property type="match status" value="1"/>
</dbReference>
<dbReference type="EMBL" id="MFSU01000070">
    <property type="protein sequence ID" value="OGI46933.1"/>
    <property type="molecule type" value="Genomic_DNA"/>
</dbReference>
<dbReference type="Pfam" id="PF08448">
    <property type="entry name" value="PAS_4"/>
    <property type="match status" value="1"/>
</dbReference>
<dbReference type="Pfam" id="PF00512">
    <property type="entry name" value="HisKA"/>
    <property type="match status" value="1"/>
</dbReference>
<dbReference type="Gene3D" id="3.40.50.2300">
    <property type="match status" value="1"/>
</dbReference>
<sequence>MIPASIRILLVEDNPADARLVELGLVETDSGRFRVTRAERLSEALGLLRENAYDAVLLDLSLTDSHGLDTVSRVIEADPAVPIIVLSGLHDTELALQAVQSGAQDYLVKGESGGELISRSVRYAIQRKHAETELRRAHDELERRVAERTADLLETNTRLQREIESRHRAEDVLREEHGFISAVLDTLDALVVVLDRGGRIVSFNRAFAETTGYALAEAHGEDFWSLFLVPEEAKPVLAVFDALTASGRPSRNENRLRARDGATRLIAWSNTVLHGERGEVAYAIGTGIDITERRQAEDRERQRLLEIAHVARLSTMGEMATELAHEINQPLTAIAAYSDACVRQLRSGSSHQEEIIEALERIGTQARRAGEIIRRVRSYVRKEESPRTRMDINELVREVVHLAEAEARWRGVGIELDLAGTLPPLTADRILIEQVLLNLVRNAIEAMDDVAPDERRVLIRTSAGGDAAIEVAVRDSGPGLAPELVEQVFTPFFTTKPSGMGLGLSISQSIVEAHGGRLWAAANEPCGAVFQFSLPADAR</sequence>
<dbReference type="GO" id="GO:0000155">
    <property type="term" value="F:phosphorelay sensor kinase activity"/>
    <property type="evidence" value="ECO:0007669"/>
    <property type="project" value="InterPro"/>
</dbReference>
<accession>A0A1F6TP76</accession>
<evidence type="ECO:0000256" key="2">
    <source>
        <dbReference type="ARBA" id="ARBA00012438"/>
    </source>
</evidence>
<dbReference type="PRINTS" id="PR00344">
    <property type="entry name" value="BCTRLSENSOR"/>
</dbReference>
<dbReference type="PROSITE" id="PS50110">
    <property type="entry name" value="RESPONSE_REGULATORY"/>
    <property type="match status" value="1"/>
</dbReference>
<keyword evidence="6 14" id="KW-0418">Kinase</keyword>
<dbReference type="InterPro" id="IPR011006">
    <property type="entry name" value="CheY-like_superfamily"/>
</dbReference>
<evidence type="ECO:0000259" key="10">
    <source>
        <dbReference type="PROSITE" id="PS50109"/>
    </source>
</evidence>
<dbReference type="PROSITE" id="PS50112">
    <property type="entry name" value="PAS"/>
    <property type="match status" value="1"/>
</dbReference>
<dbReference type="Proteomes" id="UP000178885">
    <property type="component" value="Unassembled WGS sequence"/>
</dbReference>
<dbReference type="InterPro" id="IPR035965">
    <property type="entry name" value="PAS-like_dom_sf"/>
</dbReference>
<dbReference type="SMART" id="SM00388">
    <property type="entry name" value="HisKA"/>
    <property type="match status" value="1"/>
</dbReference>
<dbReference type="InterPro" id="IPR003661">
    <property type="entry name" value="HisK_dim/P_dom"/>
</dbReference>
<dbReference type="InterPro" id="IPR001610">
    <property type="entry name" value="PAC"/>
</dbReference>
<evidence type="ECO:0000256" key="6">
    <source>
        <dbReference type="ARBA" id="ARBA00022777"/>
    </source>
</evidence>
<dbReference type="SMART" id="SM00448">
    <property type="entry name" value="REC"/>
    <property type="match status" value="1"/>
</dbReference>
<dbReference type="InterPro" id="IPR005467">
    <property type="entry name" value="His_kinase_dom"/>
</dbReference>
<dbReference type="InterPro" id="IPR004358">
    <property type="entry name" value="Sig_transdc_His_kin-like_C"/>
</dbReference>
<evidence type="ECO:0000259" key="13">
    <source>
        <dbReference type="PROSITE" id="PS50113"/>
    </source>
</evidence>
<dbReference type="InterPro" id="IPR036097">
    <property type="entry name" value="HisK_dim/P_sf"/>
</dbReference>
<feature type="modified residue" description="4-aspartylphosphate" evidence="9">
    <location>
        <position position="59"/>
    </location>
</feature>
<dbReference type="PANTHER" id="PTHR43065:SF10">
    <property type="entry name" value="PEROXIDE STRESS-ACTIVATED HISTIDINE KINASE MAK3"/>
    <property type="match status" value="1"/>
</dbReference>
<dbReference type="InterPro" id="IPR000014">
    <property type="entry name" value="PAS"/>
</dbReference>
<evidence type="ECO:0000259" key="12">
    <source>
        <dbReference type="PROSITE" id="PS50112"/>
    </source>
</evidence>